<feature type="region of interest" description="Disordered" evidence="1">
    <location>
        <begin position="69"/>
        <end position="107"/>
    </location>
</feature>
<dbReference type="EMBL" id="CAJNOR010004227">
    <property type="protein sequence ID" value="CAF1485751.1"/>
    <property type="molecule type" value="Genomic_DNA"/>
</dbReference>
<sequence length="555" mass="64014">MVTLTMDDENLAQADEALYENGNLVDNEPFYENFAAIQNDLRRQDEQIQMNTSLQLINRKDPIERIQTEPFHLNEPSHTVTNSDRRSRSRSSSSDQSTTCSVSPERSIQQAHTNINKQYFQNWYCDRYLRAAPPTQYNPINHFYKKATQKLDNYPTSTVSQPSVNTMNIVNEPLDEESFENRISRMYGFDDAESASSVSSRHSSVERESSPIFSERSITPRDFKPVQQLKPKQITIREYFSRNDLQSLTVNGSIGSPSQRNLEENCCYGRVLRDHPDVLRDPDPEIVRRPNPDDIIYNRNVTIRYLCPPTPPPPGPLIIREILRPCDRSPSPLVIEHDQLEPPTPPPLILREIPPTPPPPGPETKIITKVVAKAPPPPQRLFVEHMPALPPKPQSIIIEKWLPYKPQPPRAVIYERVVDSNIQSEFQPADKPVVHRRRTSRSTSRAPIPVHIERHKSFDCIARERPISTFDEFARSTQQELECLQQRSRKQIHAQQQWMANQQQHMNMCALLPLVTPPLVINHAPVTKTASLYTYNENFQQPFFCAQPYMYPSFM</sequence>
<organism evidence="2 5">
    <name type="scientific">Adineta ricciae</name>
    <name type="common">Rotifer</name>
    <dbReference type="NCBI Taxonomy" id="249248"/>
    <lineage>
        <taxon>Eukaryota</taxon>
        <taxon>Metazoa</taxon>
        <taxon>Spiralia</taxon>
        <taxon>Gnathifera</taxon>
        <taxon>Rotifera</taxon>
        <taxon>Eurotatoria</taxon>
        <taxon>Bdelloidea</taxon>
        <taxon>Adinetida</taxon>
        <taxon>Adinetidae</taxon>
        <taxon>Adineta</taxon>
    </lineage>
</organism>
<accession>A0A814C9X3</accession>
<evidence type="ECO:0000313" key="4">
    <source>
        <dbReference type="Proteomes" id="UP000663828"/>
    </source>
</evidence>
<reference evidence="2" key="1">
    <citation type="submission" date="2021-02" db="EMBL/GenBank/DDBJ databases">
        <authorList>
            <person name="Nowell W R."/>
        </authorList>
    </citation>
    <scope>NUCLEOTIDE SEQUENCE</scope>
</reference>
<evidence type="ECO:0000313" key="5">
    <source>
        <dbReference type="Proteomes" id="UP000663852"/>
    </source>
</evidence>
<dbReference type="AlphaFoldDB" id="A0A814C9X3"/>
<dbReference type="Proteomes" id="UP000663852">
    <property type="component" value="Unassembled WGS sequence"/>
</dbReference>
<gene>
    <name evidence="2" type="ORF">EDS130_LOCUS11625</name>
    <name evidence="3" type="ORF">XAT740_LOCUS38795</name>
</gene>
<dbReference type="Proteomes" id="UP000663828">
    <property type="component" value="Unassembled WGS sequence"/>
</dbReference>
<dbReference type="EMBL" id="CAJNOJ010000043">
    <property type="protein sequence ID" value="CAF0937292.1"/>
    <property type="molecule type" value="Genomic_DNA"/>
</dbReference>
<protein>
    <submittedName>
        <fullName evidence="2">Uncharacterized protein</fullName>
    </submittedName>
</protein>
<evidence type="ECO:0000313" key="2">
    <source>
        <dbReference type="EMBL" id="CAF0937292.1"/>
    </source>
</evidence>
<evidence type="ECO:0000256" key="1">
    <source>
        <dbReference type="SAM" id="MobiDB-lite"/>
    </source>
</evidence>
<feature type="region of interest" description="Disordered" evidence="1">
    <location>
        <begin position="192"/>
        <end position="218"/>
    </location>
</feature>
<keyword evidence="4" id="KW-1185">Reference proteome</keyword>
<comment type="caution">
    <text evidence="2">The sequence shown here is derived from an EMBL/GenBank/DDBJ whole genome shotgun (WGS) entry which is preliminary data.</text>
</comment>
<dbReference type="OrthoDB" id="10038474at2759"/>
<evidence type="ECO:0000313" key="3">
    <source>
        <dbReference type="EMBL" id="CAF1485751.1"/>
    </source>
</evidence>
<name>A0A814C9X3_ADIRI</name>
<feature type="compositionally biased region" description="Low complexity" evidence="1">
    <location>
        <begin position="90"/>
        <end position="103"/>
    </location>
</feature>
<proteinExistence type="predicted"/>